<dbReference type="AlphaFoldDB" id="A0A7C5U5W6"/>
<sequence>MRKYATVSAKIPLELKQELKRLKIKPSQVIRRALEEEVKKRKVRTLLKELDEVKKFLTSPEETVRLIREIRDET</sequence>
<proteinExistence type="predicted"/>
<gene>
    <name evidence="1" type="ORF">ENM42_00420</name>
</gene>
<accession>A0A7C5U5W6</accession>
<reference evidence="1" key="1">
    <citation type="journal article" date="2020" name="mSystems">
        <title>Genome- and Community-Level Interaction Insights into Carbon Utilization and Element Cycling Functions of Hydrothermarchaeota in Hydrothermal Sediment.</title>
        <authorList>
            <person name="Zhou Z."/>
            <person name="Liu Y."/>
            <person name="Xu W."/>
            <person name="Pan J."/>
            <person name="Luo Z.H."/>
            <person name="Li M."/>
        </authorList>
    </citation>
    <scope>NUCLEOTIDE SEQUENCE [LARGE SCALE GENOMIC DNA]</scope>
    <source>
        <strain evidence="1">SpSt-1084</strain>
    </source>
</reference>
<evidence type="ECO:0000313" key="1">
    <source>
        <dbReference type="EMBL" id="HHR40273.1"/>
    </source>
</evidence>
<comment type="caution">
    <text evidence="1">The sequence shown here is derived from an EMBL/GenBank/DDBJ whole genome shotgun (WGS) entry which is preliminary data.</text>
</comment>
<evidence type="ECO:0008006" key="2">
    <source>
        <dbReference type="Google" id="ProtNLM"/>
    </source>
</evidence>
<dbReference type="EMBL" id="DRXS01000026">
    <property type="protein sequence ID" value="HHR40273.1"/>
    <property type="molecule type" value="Genomic_DNA"/>
</dbReference>
<name>A0A7C5U5W6_CALS0</name>
<protein>
    <recommendedName>
        <fullName evidence="2">CopG family transcriptional regulator</fullName>
    </recommendedName>
</protein>
<organism evidence="1">
    <name type="scientific">Caldiarchaeum subterraneum</name>
    <dbReference type="NCBI Taxonomy" id="311458"/>
    <lineage>
        <taxon>Archaea</taxon>
        <taxon>Nitrososphaerota</taxon>
        <taxon>Candidatus Caldarchaeales</taxon>
        <taxon>Candidatus Caldarchaeaceae</taxon>
        <taxon>Candidatus Caldarchaeum</taxon>
    </lineage>
</organism>